<evidence type="ECO:0000313" key="3">
    <source>
        <dbReference type="Proteomes" id="UP000305709"/>
    </source>
</evidence>
<accession>A0A5C4N6G6</accession>
<feature type="compositionally biased region" description="Basic and acidic residues" evidence="1">
    <location>
        <begin position="177"/>
        <end position="191"/>
    </location>
</feature>
<dbReference type="AlphaFoldDB" id="A0A5C4N6G6"/>
<reference evidence="2 3" key="1">
    <citation type="submission" date="2019-06" db="EMBL/GenBank/DDBJ databases">
        <authorList>
            <person name="Jiang L."/>
        </authorList>
    </citation>
    <scope>NUCLEOTIDE SEQUENCE [LARGE SCALE GENOMIC DNA]</scope>
    <source>
        <strain evidence="2 3">YIM 48858</strain>
    </source>
</reference>
<keyword evidence="3" id="KW-1185">Reference proteome</keyword>
<evidence type="ECO:0008006" key="4">
    <source>
        <dbReference type="Google" id="ProtNLM"/>
    </source>
</evidence>
<sequence>MQRAITAIYRTRDVAHLVRDELERLGLARHHITVIHKDVRTADPNAADTSGTVDPADGIVPAVGTAGGAYVGAGMVPGAYMGAMPGYGLGMPAYSEADLVYADAFDALHDLHLPEEDTRTYQQAIRNGDYVVSVEVDEDADIARIQEVMRRPEDVHDLTELDKTYRDAVYAPRRRPPREGYRDGMMGRRADLQNSPTTRDYIREEPLWPKGGTA</sequence>
<evidence type="ECO:0000313" key="2">
    <source>
        <dbReference type="EMBL" id="TNC64005.1"/>
    </source>
</evidence>
<dbReference type="Proteomes" id="UP000305709">
    <property type="component" value="Unassembled WGS sequence"/>
</dbReference>
<protein>
    <recommendedName>
        <fullName evidence="4">DUF1269 domain-containing protein</fullName>
    </recommendedName>
</protein>
<comment type="caution">
    <text evidence="2">The sequence shown here is derived from an EMBL/GenBank/DDBJ whole genome shotgun (WGS) entry which is preliminary data.</text>
</comment>
<feature type="region of interest" description="Disordered" evidence="1">
    <location>
        <begin position="172"/>
        <end position="214"/>
    </location>
</feature>
<name>A0A5C4N6G6_9RHOB</name>
<dbReference type="RefSeq" id="WP_139083258.1">
    <property type="nucleotide sequence ID" value="NZ_VDFV01000045.1"/>
</dbReference>
<proteinExistence type="predicted"/>
<gene>
    <name evidence="2" type="ORF">FHG71_18895</name>
</gene>
<dbReference type="OrthoDB" id="7861775at2"/>
<evidence type="ECO:0000256" key="1">
    <source>
        <dbReference type="SAM" id="MobiDB-lite"/>
    </source>
</evidence>
<dbReference type="EMBL" id="VDFV01000045">
    <property type="protein sequence ID" value="TNC64005.1"/>
    <property type="molecule type" value="Genomic_DNA"/>
</dbReference>
<organism evidence="2 3">
    <name type="scientific">Rubellimicrobium roseum</name>
    <dbReference type="NCBI Taxonomy" id="687525"/>
    <lineage>
        <taxon>Bacteria</taxon>
        <taxon>Pseudomonadati</taxon>
        <taxon>Pseudomonadota</taxon>
        <taxon>Alphaproteobacteria</taxon>
        <taxon>Rhodobacterales</taxon>
        <taxon>Roseobacteraceae</taxon>
        <taxon>Rubellimicrobium</taxon>
    </lineage>
</organism>